<reference evidence="2" key="2">
    <citation type="submission" date="2023-04" db="EMBL/GenBank/DDBJ databases">
        <authorList>
            <person name="Bruccoleri R.E."/>
            <person name="Oakeley E.J."/>
            <person name="Faust A.-M."/>
            <person name="Dessus-Babus S."/>
            <person name="Altorfer M."/>
            <person name="Burckhardt D."/>
            <person name="Oertli M."/>
            <person name="Naumann U."/>
            <person name="Petersen F."/>
            <person name="Wong J."/>
        </authorList>
    </citation>
    <scope>NUCLEOTIDE SEQUENCE</scope>
    <source>
        <strain evidence="2">GSM-AAB239-AS_SAM_17_03QT</strain>
        <tissue evidence="2">Leaf</tissue>
    </source>
</reference>
<sequence>MVLASNPQCGFLEETPRDQLSNKELLFDASGISSPPPTPINLSHFQQEVEEIEDLVCGSLSKTQNLRDFSHRNSSFPKTKTFELSPPRSGKERSAPLKIRFLEERPEDDTAAVSGYIRGGGGGAAPDGENGAAEGAGDADGGPAQDREGPRHREDPGLHHVGPPAVERREHRQDPEPGGQARERHPDGPGPLADPPPRGLAYRFHSLPCICDRSLASLPHKIDHTEENCHIFQR</sequence>
<gene>
    <name evidence="2" type="ORF">M6B38_327545</name>
</gene>
<dbReference type="EMBL" id="JANAVB010012199">
    <property type="protein sequence ID" value="KAJ6836311.1"/>
    <property type="molecule type" value="Genomic_DNA"/>
</dbReference>
<evidence type="ECO:0000256" key="1">
    <source>
        <dbReference type="SAM" id="MobiDB-lite"/>
    </source>
</evidence>
<evidence type="ECO:0000313" key="3">
    <source>
        <dbReference type="Proteomes" id="UP001140949"/>
    </source>
</evidence>
<feature type="compositionally biased region" description="Low complexity" evidence="1">
    <location>
        <begin position="126"/>
        <end position="144"/>
    </location>
</feature>
<organism evidence="2 3">
    <name type="scientific">Iris pallida</name>
    <name type="common">Sweet iris</name>
    <dbReference type="NCBI Taxonomy" id="29817"/>
    <lineage>
        <taxon>Eukaryota</taxon>
        <taxon>Viridiplantae</taxon>
        <taxon>Streptophyta</taxon>
        <taxon>Embryophyta</taxon>
        <taxon>Tracheophyta</taxon>
        <taxon>Spermatophyta</taxon>
        <taxon>Magnoliopsida</taxon>
        <taxon>Liliopsida</taxon>
        <taxon>Asparagales</taxon>
        <taxon>Iridaceae</taxon>
        <taxon>Iridoideae</taxon>
        <taxon>Irideae</taxon>
        <taxon>Iris</taxon>
    </lineage>
</organism>
<feature type="compositionally biased region" description="Basic and acidic residues" evidence="1">
    <location>
        <begin position="166"/>
        <end position="187"/>
    </location>
</feature>
<feature type="compositionally biased region" description="Basic and acidic residues" evidence="1">
    <location>
        <begin position="145"/>
        <end position="158"/>
    </location>
</feature>
<proteinExistence type="predicted"/>
<feature type="compositionally biased region" description="Polar residues" evidence="1">
    <location>
        <begin position="69"/>
        <end position="78"/>
    </location>
</feature>
<feature type="compositionally biased region" description="Pro residues" evidence="1">
    <location>
        <begin position="188"/>
        <end position="198"/>
    </location>
</feature>
<feature type="compositionally biased region" description="Basic and acidic residues" evidence="1">
    <location>
        <begin position="89"/>
        <end position="104"/>
    </location>
</feature>
<keyword evidence="3" id="KW-1185">Reference proteome</keyword>
<reference evidence="2" key="1">
    <citation type="journal article" date="2023" name="GigaByte">
        <title>Genome assembly of the bearded iris, Iris pallida Lam.</title>
        <authorList>
            <person name="Bruccoleri R.E."/>
            <person name="Oakeley E.J."/>
            <person name="Faust A.M.E."/>
            <person name="Altorfer M."/>
            <person name="Dessus-Babus S."/>
            <person name="Burckhardt D."/>
            <person name="Oertli M."/>
            <person name="Naumann U."/>
            <person name="Petersen F."/>
            <person name="Wong J."/>
        </authorList>
    </citation>
    <scope>NUCLEOTIDE SEQUENCE</scope>
    <source>
        <strain evidence="2">GSM-AAB239-AS_SAM_17_03QT</strain>
    </source>
</reference>
<accession>A0AAX6H6X0</accession>
<feature type="region of interest" description="Disordered" evidence="1">
    <location>
        <begin position="69"/>
        <end position="201"/>
    </location>
</feature>
<keyword evidence="2" id="KW-0675">Receptor</keyword>
<protein>
    <submittedName>
        <fullName evidence="2">B-cell receptor-associated protein 31-like</fullName>
    </submittedName>
</protein>
<dbReference type="Proteomes" id="UP001140949">
    <property type="component" value="Unassembled WGS sequence"/>
</dbReference>
<evidence type="ECO:0000313" key="2">
    <source>
        <dbReference type="EMBL" id="KAJ6836311.1"/>
    </source>
</evidence>
<dbReference type="AlphaFoldDB" id="A0AAX6H6X0"/>
<name>A0AAX6H6X0_IRIPA</name>
<comment type="caution">
    <text evidence="2">The sequence shown here is derived from an EMBL/GenBank/DDBJ whole genome shotgun (WGS) entry which is preliminary data.</text>
</comment>